<dbReference type="AlphaFoldDB" id="N1UW05"/>
<dbReference type="Gene3D" id="3.30.1330.60">
    <property type="entry name" value="OmpA-like domain"/>
    <property type="match status" value="1"/>
</dbReference>
<dbReference type="PANTHER" id="PTHR30329:SF21">
    <property type="entry name" value="LIPOPROTEIN YIAD-RELATED"/>
    <property type="match status" value="1"/>
</dbReference>
<dbReference type="EMBL" id="AHNY02000006">
    <property type="protein sequence ID" value="EMY27821.1"/>
    <property type="molecule type" value="Genomic_DNA"/>
</dbReference>
<sequence>MKRFFYSSDNSFCFFTIRRQIKQILLRWNFMKFKIFIFAILFLINCVSNSKYESLLKSYEESKLENQRILGEKGDLSRSLEELKRIQEESDRRIQEYKALMSTFRFLIDAGKLKIKIIDGRMVVVLSSDILFPIGSAHLSPAGTAAIKEVTTLLASLEGKRFQIEGHTDDTPTGIKGYTNWELASSRALNVLHTMIKAGMPEVRISAASMGASRPALPNTSPENRSSNRRIEIVIVPDLSNLPGMEELQKYSN</sequence>
<feature type="domain" description="OmpA-like" evidence="2">
    <location>
        <begin position="119"/>
        <end position="239"/>
    </location>
</feature>
<dbReference type="BioCyc" id="LINT1085541:G11IQ-909-MONOMER"/>
<dbReference type="PANTHER" id="PTHR30329">
    <property type="entry name" value="STATOR ELEMENT OF FLAGELLAR MOTOR COMPLEX"/>
    <property type="match status" value="1"/>
</dbReference>
<dbReference type="PROSITE" id="PS51123">
    <property type="entry name" value="OMPA_2"/>
    <property type="match status" value="1"/>
</dbReference>
<protein>
    <submittedName>
        <fullName evidence="3">OmpA family protein</fullName>
    </submittedName>
</protein>
<keyword evidence="1" id="KW-0472">Membrane</keyword>
<accession>N1UW05</accession>
<dbReference type="InterPro" id="IPR050330">
    <property type="entry name" value="Bact_OuterMem_StrucFunc"/>
</dbReference>
<dbReference type="GO" id="GO:0016020">
    <property type="term" value="C:membrane"/>
    <property type="evidence" value="ECO:0007669"/>
    <property type="project" value="UniProtKB-UniRule"/>
</dbReference>
<dbReference type="Pfam" id="PF00691">
    <property type="entry name" value="OmpA"/>
    <property type="match status" value="1"/>
</dbReference>
<gene>
    <name evidence="3" type="ORF">LEP1GSC115_1298</name>
</gene>
<evidence type="ECO:0000256" key="1">
    <source>
        <dbReference type="PROSITE-ProRule" id="PRU00473"/>
    </source>
</evidence>
<evidence type="ECO:0000313" key="4">
    <source>
        <dbReference type="Proteomes" id="UP000012220"/>
    </source>
</evidence>
<proteinExistence type="predicted"/>
<reference evidence="3 4" key="1">
    <citation type="submission" date="2013-02" db="EMBL/GenBank/DDBJ databases">
        <authorList>
            <person name="Harkins D.M."/>
            <person name="Durkin A.S."/>
            <person name="Brinkac L.M."/>
            <person name="Haft D.H."/>
            <person name="Selengut J.D."/>
            <person name="Sanka R."/>
            <person name="DePew J."/>
            <person name="Purushe J."/>
            <person name="Picardeau M."/>
            <person name="Werts C."/>
            <person name="Goarant C."/>
            <person name="Vinetz J.M."/>
            <person name="Sutton G.G."/>
            <person name="Nierman W.C."/>
            <person name="Fouts D.E."/>
        </authorList>
    </citation>
    <scope>NUCLEOTIDE SEQUENCE [LARGE SCALE GENOMIC DNA]</scope>
    <source>
        <strain evidence="3 4">200703203</strain>
    </source>
</reference>
<dbReference type="CDD" id="cd07185">
    <property type="entry name" value="OmpA_C-like"/>
    <property type="match status" value="1"/>
</dbReference>
<comment type="caution">
    <text evidence="3">The sequence shown here is derived from an EMBL/GenBank/DDBJ whole genome shotgun (WGS) entry which is preliminary data.</text>
</comment>
<dbReference type="SUPFAM" id="SSF103088">
    <property type="entry name" value="OmpA-like"/>
    <property type="match status" value="1"/>
</dbReference>
<dbReference type="Proteomes" id="UP000012220">
    <property type="component" value="Unassembled WGS sequence"/>
</dbReference>
<name>N1UW05_LEPIR</name>
<organism evidence="3 4">
    <name type="scientific">Leptospira interrogans serovar Australis str. 200703203</name>
    <dbReference type="NCBI Taxonomy" id="1085541"/>
    <lineage>
        <taxon>Bacteria</taxon>
        <taxon>Pseudomonadati</taxon>
        <taxon>Spirochaetota</taxon>
        <taxon>Spirochaetia</taxon>
        <taxon>Leptospirales</taxon>
        <taxon>Leptospiraceae</taxon>
        <taxon>Leptospira</taxon>
    </lineage>
</organism>
<dbReference type="InterPro" id="IPR036737">
    <property type="entry name" value="OmpA-like_sf"/>
</dbReference>
<evidence type="ECO:0000313" key="3">
    <source>
        <dbReference type="EMBL" id="EMY27821.1"/>
    </source>
</evidence>
<dbReference type="InterPro" id="IPR006665">
    <property type="entry name" value="OmpA-like"/>
</dbReference>
<evidence type="ECO:0000259" key="2">
    <source>
        <dbReference type="PROSITE" id="PS51123"/>
    </source>
</evidence>